<proteinExistence type="predicted"/>
<reference evidence="1 2" key="1">
    <citation type="journal article" date="2015" name="Stand. Genomic Sci.">
        <title>Complete genome sequence and description of Salinispira pacifica gen. nov., sp. nov., a novel spirochaete isolated form a hypersaline microbial mat.</title>
        <authorList>
            <person name="Ben Hania W."/>
            <person name="Joseph M."/>
            <person name="Schumann P."/>
            <person name="Bunk B."/>
            <person name="Fiebig A."/>
            <person name="Sproer C."/>
            <person name="Klenk H.P."/>
            <person name="Fardeau M.L."/>
            <person name="Spring S."/>
        </authorList>
    </citation>
    <scope>NUCLEOTIDE SEQUENCE [LARGE SCALE GENOMIC DNA]</scope>
    <source>
        <strain evidence="1 2">L21-RPul-D2</strain>
    </source>
</reference>
<dbReference type="Proteomes" id="UP000018680">
    <property type="component" value="Chromosome"/>
</dbReference>
<accession>V5WH23</accession>
<dbReference type="KEGG" id="slr:L21SP2_1462"/>
<protein>
    <submittedName>
        <fullName evidence="1">Uncharacterized protein</fullName>
    </submittedName>
</protein>
<gene>
    <name evidence="1" type="ORF">L21SP2_1462</name>
</gene>
<dbReference type="EMBL" id="CP006939">
    <property type="protein sequence ID" value="AHC14859.1"/>
    <property type="molecule type" value="Genomic_DNA"/>
</dbReference>
<keyword evidence="2" id="KW-1185">Reference proteome</keyword>
<organism evidence="1 2">
    <name type="scientific">Salinispira pacifica</name>
    <dbReference type="NCBI Taxonomy" id="1307761"/>
    <lineage>
        <taxon>Bacteria</taxon>
        <taxon>Pseudomonadati</taxon>
        <taxon>Spirochaetota</taxon>
        <taxon>Spirochaetia</taxon>
        <taxon>Spirochaetales</taxon>
        <taxon>Spirochaetaceae</taxon>
        <taxon>Salinispira</taxon>
    </lineage>
</organism>
<name>V5WH23_9SPIO</name>
<sequence>MIVKDSIQYGLMINGAYASVGKMDMHMMWNSVIIIEVLCYE</sequence>
<dbReference type="HOGENOM" id="CLU_3276414_0_0_12"/>
<evidence type="ECO:0000313" key="1">
    <source>
        <dbReference type="EMBL" id="AHC14859.1"/>
    </source>
</evidence>
<dbReference type="AlphaFoldDB" id="V5WH23"/>
<evidence type="ECO:0000313" key="2">
    <source>
        <dbReference type="Proteomes" id="UP000018680"/>
    </source>
</evidence>
<dbReference type="STRING" id="1307761.L21SP2_1462"/>